<name>A0A1Y2D1X9_9FUNG</name>
<dbReference type="InterPro" id="IPR010619">
    <property type="entry name" value="ThrE-like_N"/>
</dbReference>
<accession>A0A1Y2D1X9</accession>
<comment type="similarity">
    <text evidence="1">Belongs to the ThrE exporter (TC 2.A.79) family.</text>
</comment>
<keyword evidence="3" id="KW-1133">Transmembrane helix</keyword>
<dbReference type="STRING" id="329046.A0A1Y2D1X9"/>
<feature type="transmembrane region" description="Helical" evidence="3">
    <location>
        <begin position="383"/>
        <end position="402"/>
    </location>
</feature>
<organism evidence="5 6">
    <name type="scientific">Rhizoclosmatium globosum</name>
    <dbReference type="NCBI Taxonomy" id="329046"/>
    <lineage>
        <taxon>Eukaryota</taxon>
        <taxon>Fungi</taxon>
        <taxon>Fungi incertae sedis</taxon>
        <taxon>Chytridiomycota</taxon>
        <taxon>Chytridiomycota incertae sedis</taxon>
        <taxon>Chytridiomycetes</taxon>
        <taxon>Chytridiales</taxon>
        <taxon>Chytriomycetaceae</taxon>
        <taxon>Rhizoclosmatium</taxon>
    </lineage>
</organism>
<dbReference type="InterPro" id="IPR051361">
    <property type="entry name" value="ThrE/Ser_Exporter"/>
</dbReference>
<evidence type="ECO:0000313" key="5">
    <source>
        <dbReference type="EMBL" id="ORY52585.1"/>
    </source>
</evidence>
<feature type="region of interest" description="Disordered" evidence="2">
    <location>
        <begin position="204"/>
        <end position="244"/>
    </location>
</feature>
<evidence type="ECO:0000256" key="1">
    <source>
        <dbReference type="ARBA" id="ARBA00034125"/>
    </source>
</evidence>
<evidence type="ECO:0000259" key="4">
    <source>
        <dbReference type="Pfam" id="PF06738"/>
    </source>
</evidence>
<evidence type="ECO:0000256" key="3">
    <source>
        <dbReference type="SAM" id="Phobius"/>
    </source>
</evidence>
<reference evidence="5 6" key="1">
    <citation type="submission" date="2016-07" db="EMBL/GenBank/DDBJ databases">
        <title>Pervasive Adenine N6-methylation of Active Genes in Fungi.</title>
        <authorList>
            <consortium name="DOE Joint Genome Institute"/>
            <person name="Mondo S.J."/>
            <person name="Dannebaum R.O."/>
            <person name="Kuo R.C."/>
            <person name="Labutti K."/>
            <person name="Haridas S."/>
            <person name="Kuo A."/>
            <person name="Salamov A."/>
            <person name="Ahrendt S.R."/>
            <person name="Lipzen A."/>
            <person name="Sullivan W."/>
            <person name="Andreopoulos W.B."/>
            <person name="Clum A."/>
            <person name="Lindquist E."/>
            <person name="Daum C."/>
            <person name="Ramamoorthy G.K."/>
            <person name="Gryganskyi A."/>
            <person name="Culley D."/>
            <person name="Magnuson J.K."/>
            <person name="James T.Y."/>
            <person name="O'Malley M.A."/>
            <person name="Stajich J.E."/>
            <person name="Spatafora J.W."/>
            <person name="Visel A."/>
            <person name="Grigoriev I.V."/>
        </authorList>
    </citation>
    <scope>NUCLEOTIDE SEQUENCE [LARGE SCALE GENOMIC DNA]</scope>
    <source>
        <strain evidence="5 6">JEL800</strain>
    </source>
</reference>
<keyword evidence="3" id="KW-0812">Transmembrane</keyword>
<protein>
    <submittedName>
        <fullName evidence="5">DUF1212-domain-containing protein</fullName>
    </submittedName>
</protein>
<dbReference type="PANTHER" id="PTHR31082">
    <property type="entry name" value="PHEROMONE-REGULATED MEMBRANE PROTEIN 10"/>
    <property type="match status" value="1"/>
</dbReference>
<feature type="transmembrane region" description="Helical" evidence="3">
    <location>
        <begin position="467"/>
        <end position="488"/>
    </location>
</feature>
<dbReference type="OrthoDB" id="413008at2759"/>
<dbReference type="Pfam" id="PF06738">
    <property type="entry name" value="ThrE"/>
    <property type="match status" value="1"/>
</dbReference>
<keyword evidence="3" id="KW-0472">Membrane</keyword>
<feature type="transmembrane region" description="Helical" evidence="3">
    <location>
        <begin position="409"/>
        <end position="429"/>
    </location>
</feature>
<sequence length="695" mass="74677">MAHSTTDLAQELEELRHSSPALSADLYRTSTRLNTAPPSSSSASQKMPSNPAAPLPLPIQRLQRTQSTGWTPSAAQPSQTNPGPDLPSPALVKRSFSDVTLERSFRPSPLHPSSSGLADSVFTSTHTFDEHPKTAPSEPQDPSAHSKSFTYLPSLFRSSFSIDPPHLEETAEVFGLDQPKDVPKLMKEMGISPWAAVLAVSATTAVSSPPPPPSEPDNDRASHEAESHLEHVTTVSETSHLERRRTLVNSNSRGFPGGPSKPPPTPHVTFQEEDTKRNFIIQLSRLLFMYGAPSHKLENHLTGVSKALQVDAQFFLLPALVLISFGGETHKSNVHFIKQATGMNMSKLAQVNALCMTLVNGLIDIHSAVERLEAIRSAPDNPWYISLLTFPVSSFCFSLLLFQTTWIESVVAGFLGVIVGALSVFGGQYSGFSFLPEFFGSLISAFVARTLQTPFHNAGICFDYLKVTLAALVIFLPGMSLTISILELSTRNMVSGTVRMFGALFCAMLLGFGMTIGGSLVLWDVSPSTITPVCEPTSQLWAILFFVPMAMSINLLFQGNRHQWPMMTFASAVGYITAALLNTVPQLKAQPTAVNALASAAIGITGNIYSRVTNDVAVAPIFTAVWIQVPGSLSVKSTLGFFGGGVVGTTGGGVVDGIGFTFQMLTISISLALGLFISTMLVWPMKGPKGNLMSI</sequence>
<proteinExistence type="inferred from homology"/>
<feature type="transmembrane region" description="Helical" evidence="3">
    <location>
        <begin position="538"/>
        <end position="557"/>
    </location>
</feature>
<comment type="caution">
    <text evidence="5">The sequence shown here is derived from an EMBL/GenBank/DDBJ whole genome shotgun (WGS) entry which is preliminary data.</text>
</comment>
<dbReference type="Proteomes" id="UP000193642">
    <property type="component" value="Unassembled WGS sequence"/>
</dbReference>
<feature type="transmembrane region" description="Helical" evidence="3">
    <location>
        <begin position="660"/>
        <end position="683"/>
    </location>
</feature>
<keyword evidence="6" id="KW-1185">Reference proteome</keyword>
<gene>
    <name evidence="5" type="ORF">BCR33DRAFT_693742</name>
</gene>
<dbReference type="EMBL" id="MCGO01000003">
    <property type="protein sequence ID" value="ORY52585.1"/>
    <property type="molecule type" value="Genomic_DNA"/>
</dbReference>
<evidence type="ECO:0000256" key="2">
    <source>
        <dbReference type="SAM" id="MobiDB-lite"/>
    </source>
</evidence>
<feature type="compositionally biased region" description="Basic and acidic residues" evidence="2">
    <location>
        <begin position="217"/>
        <end position="231"/>
    </location>
</feature>
<dbReference type="GO" id="GO:0022857">
    <property type="term" value="F:transmembrane transporter activity"/>
    <property type="evidence" value="ECO:0007669"/>
    <property type="project" value="InterPro"/>
</dbReference>
<feature type="domain" description="Threonine/serine exporter-like N-terminal" evidence="4">
    <location>
        <begin position="279"/>
        <end position="520"/>
    </location>
</feature>
<dbReference type="AlphaFoldDB" id="A0A1Y2D1X9"/>
<evidence type="ECO:0000313" key="6">
    <source>
        <dbReference type="Proteomes" id="UP000193642"/>
    </source>
</evidence>
<feature type="transmembrane region" description="Helical" evidence="3">
    <location>
        <begin position="564"/>
        <end position="581"/>
    </location>
</feature>
<feature type="region of interest" description="Disordered" evidence="2">
    <location>
        <begin position="1"/>
        <end position="91"/>
    </location>
</feature>
<feature type="compositionally biased region" description="Polar residues" evidence="2">
    <location>
        <begin position="62"/>
        <end position="82"/>
    </location>
</feature>
<feature type="region of interest" description="Disordered" evidence="2">
    <location>
        <begin position="127"/>
        <end position="148"/>
    </location>
</feature>
<feature type="transmembrane region" description="Helical" evidence="3">
    <location>
        <begin position="500"/>
        <end position="523"/>
    </location>
</feature>
<dbReference type="PANTHER" id="PTHR31082:SF4">
    <property type="entry name" value="PHEROMONE-REGULATED MEMBRANE PROTEIN 10"/>
    <property type="match status" value="1"/>
</dbReference>